<dbReference type="EMBL" id="CP001674">
    <property type="protein sequence ID" value="ACT51302.1"/>
    <property type="molecule type" value="Genomic_DNA"/>
</dbReference>
<gene>
    <name evidence="1" type="ordered locus">Msip34_2060</name>
</gene>
<dbReference type="AlphaFoldDB" id="C6X7X5"/>
<sequence length="32" mass="4095">MNFKDMLEEQFKYLNKLYGQRILKMYEDIKYT</sequence>
<dbReference type="Proteomes" id="UP000002743">
    <property type="component" value="Chromosome"/>
</dbReference>
<evidence type="ECO:0000313" key="1">
    <source>
        <dbReference type="EMBL" id="ACT51302.1"/>
    </source>
</evidence>
<protein>
    <submittedName>
        <fullName evidence="1">Uncharacterized protein</fullName>
    </submittedName>
</protein>
<accession>C6X7X5</accession>
<keyword evidence="2" id="KW-1185">Reference proteome</keyword>
<name>C6X7X5_METGS</name>
<dbReference type="HOGENOM" id="CLU_3390237_0_0_4"/>
<reference evidence="1 2" key="2">
    <citation type="journal article" date="2011" name="J. Bacteriol.">
        <title>Genomes of three methylotrophs from a single niche uncover genetic and metabolic divergence of Methylophilaceae.</title>
        <authorList>
            <person name="Lapidus A."/>
            <person name="Clum A."/>
            <person name="Labutti K."/>
            <person name="Kaluzhnaya M.G."/>
            <person name="Lim S."/>
            <person name="Beck D.A."/>
            <person name="Glavina Del Rio T."/>
            <person name="Nolan M."/>
            <person name="Mavromatis K."/>
            <person name="Huntemann M."/>
            <person name="Lucas S."/>
            <person name="Lidstrom M.E."/>
            <person name="Ivanova N."/>
            <person name="Chistoserdova L."/>
        </authorList>
    </citation>
    <scope>NUCLEOTIDE SEQUENCE [LARGE SCALE GENOMIC DNA]</scope>
    <source>
        <strain evidence="1 2">SIP3-4</strain>
    </source>
</reference>
<proteinExistence type="predicted"/>
<reference evidence="2" key="1">
    <citation type="submission" date="2009-07" db="EMBL/GenBank/DDBJ databases">
        <title>Complete sequence of chromosome of Methylovorus sp. SIP3-4.</title>
        <authorList>
            <person name="Lucas S."/>
            <person name="Copeland A."/>
            <person name="Lapidus A."/>
            <person name="Glavina del Rio T."/>
            <person name="Tice H."/>
            <person name="Bruce D."/>
            <person name="Goodwin L."/>
            <person name="Pitluck S."/>
            <person name="Clum A."/>
            <person name="Larimer F."/>
            <person name="Land M."/>
            <person name="Hauser L."/>
            <person name="Kyrpides N."/>
            <person name="Mikhailova N."/>
            <person name="Kayluzhnaya M."/>
            <person name="Chistoserdova L."/>
        </authorList>
    </citation>
    <scope>NUCLEOTIDE SEQUENCE [LARGE SCALE GENOMIC DNA]</scope>
    <source>
        <strain evidence="2">SIP3-4</strain>
    </source>
</reference>
<evidence type="ECO:0000313" key="2">
    <source>
        <dbReference type="Proteomes" id="UP000002743"/>
    </source>
</evidence>
<organism evidence="1 2">
    <name type="scientific">Methylovorus glucosotrophus (strain SIP3-4)</name>
    <dbReference type="NCBI Taxonomy" id="582744"/>
    <lineage>
        <taxon>Bacteria</taxon>
        <taxon>Pseudomonadati</taxon>
        <taxon>Pseudomonadota</taxon>
        <taxon>Betaproteobacteria</taxon>
        <taxon>Nitrosomonadales</taxon>
        <taxon>Methylophilaceae</taxon>
        <taxon>Methylovorus</taxon>
    </lineage>
</organism>
<dbReference type="KEGG" id="mei:Msip34_2060"/>